<dbReference type="EMBL" id="JANBQF010001228">
    <property type="protein sequence ID" value="KAJ1997717.1"/>
    <property type="molecule type" value="Genomic_DNA"/>
</dbReference>
<keyword evidence="3" id="KW-1185">Reference proteome</keyword>
<protein>
    <submittedName>
        <fullName evidence="2">Uncharacterized protein</fullName>
    </submittedName>
</protein>
<dbReference type="AlphaFoldDB" id="A0A9W8B858"/>
<sequence>MTTSQGPAHSAHLKLIEQFTGTVRGETDGMGLAANEKPSLRANRAVALAVLLGVPLHGVPDTTVSNEYLPVAQQRLLPALLGVGSVQYGSTAWLRVSESALRLPLGSLLSCSGLARYVERNSANDATADHPAMPEDVAQTSGSIHLASMRDELEAGDERSARVAAFVVGGLLAQSSQAIHLLLLEQSERQCDGAVTSNSAGAKVGTDNSVLASSDLSSGPMAAETSMAASEEPKHLGRLPASSSWCRVVWESIVELSESLADGGGGAVVQSVECKLVYLLTSMLRAARPFPVVDSRKVFERVLGVYMGLADATNIMTRRLPLLAVLLSTADRLSPLSFSMAQFVTDAIQQVVGKAVDISSKLATEHQFIHGADCDTFAAIALGRLGSMGLGRVLRLAGFSHDSGSAAEVAETKGALKTLHATWESSLPIPDRVLQQSATRILGSTALYAKHLLAEA</sequence>
<organism evidence="2 3">
    <name type="scientific">Coemansia thaxteri</name>
    <dbReference type="NCBI Taxonomy" id="2663907"/>
    <lineage>
        <taxon>Eukaryota</taxon>
        <taxon>Fungi</taxon>
        <taxon>Fungi incertae sedis</taxon>
        <taxon>Zoopagomycota</taxon>
        <taxon>Kickxellomycotina</taxon>
        <taxon>Kickxellomycetes</taxon>
        <taxon>Kickxellales</taxon>
        <taxon>Kickxellaceae</taxon>
        <taxon>Coemansia</taxon>
    </lineage>
</organism>
<feature type="non-terminal residue" evidence="2">
    <location>
        <position position="456"/>
    </location>
</feature>
<dbReference type="Proteomes" id="UP001150907">
    <property type="component" value="Unassembled WGS sequence"/>
</dbReference>
<name>A0A9W8B858_9FUNG</name>
<reference evidence="2" key="1">
    <citation type="submission" date="2022-07" db="EMBL/GenBank/DDBJ databases">
        <title>Phylogenomic reconstructions and comparative analyses of Kickxellomycotina fungi.</title>
        <authorList>
            <person name="Reynolds N.K."/>
            <person name="Stajich J.E."/>
            <person name="Barry K."/>
            <person name="Grigoriev I.V."/>
            <person name="Crous P."/>
            <person name="Smith M.E."/>
        </authorList>
    </citation>
    <scope>NUCLEOTIDE SEQUENCE</scope>
    <source>
        <strain evidence="2">IMI 214461</strain>
    </source>
</reference>
<comment type="caution">
    <text evidence="2">The sequence shown here is derived from an EMBL/GenBank/DDBJ whole genome shotgun (WGS) entry which is preliminary data.</text>
</comment>
<evidence type="ECO:0000313" key="3">
    <source>
        <dbReference type="Proteomes" id="UP001150907"/>
    </source>
</evidence>
<evidence type="ECO:0000313" key="2">
    <source>
        <dbReference type="EMBL" id="KAJ1997717.1"/>
    </source>
</evidence>
<feature type="region of interest" description="Disordered" evidence="1">
    <location>
        <begin position="214"/>
        <end position="235"/>
    </location>
</feature>
<feature type="compositionally biased region" description="Low complexity" evidence="1">
    <location>
        <begin position="221"/>
        <end position="230"/>
    </location>
</feature>
<proteinExistence type="predicted"/>
<evidence type="ECO:0000256" key="1">
    <source>
        <dbReference type="SAM" id="MobiDB-lite"/>
    </source>
</evidence>
<accession>A0A9W8B858</accession>
<gene>
    <name evidence="2" type="ORF">H4R26_005729</name>
</gene>
<dbReference type="OrthoDB" id="6125419at2759"/>